<keyword evidence="4" id="KW-1185">Reference proteome</keyword>
<comment type="caution">
    <text evidence="3">The sequence shown here is derived from an EMBL/GenBank/DDBJ whole genome shotgun (WGS) entry which is preliminary data.</text>
</comment>
<dbReference type="InterPro" id="IPR003615">
    <property type="entry name" value="HNH_nuc"/>
</dbReference>
<feature type="region of interest" description="Disordered" evidence="1">
    <location>
        <begin position="188"/>
        <end position="209"/>
    </location>
</feature>
<keyword evidence="3" id="KW-0378">Hydrolase</keyword>
<evidence type="ECO:0000313" key="4">
    <source>
        <dbReference type="Proteomes" id="UP001558101"/>
    </source>
</evidence>
<name>A0ABV3UI04_9GAMM</name>
<dbReference type="RefSeq" id="WP_368453657.1">
    <property type="nucleotide sequence ID" value="NZ_JBFQXQ010000001.1"/>
</dbReference>
<dbReference type="Pfam" id="PF13391">
    <property type="entry name" value="HNH_2"/>
    <property type="match status" value="1"/>
</dbReference>
<gene>
    <name evidence="3" type="ORF">AB4M04_12695</name>
</gene>
<accession>A0ABV3UI04</accession>
<dbReference type="Proteomes" id="UP001558101">
    <property type="component" value="Unassembled WGS sequence"/>
</dbReference>
<evidence type="ECO:0000256" key="1">
    <source>
        <dbReference type="SAM" id="MobiDB-lite"/>
    </source>
</evidence>
<evidence type="ECO:0000259" key="2">
    <source>
        <dbReference type="Pfam" id="PF13391"/>
    </source>
</evidence>
<keyword evidence="3" id="KW-0540">Nuclease</keyword>
<evidence type="ECO:0000313" key="3">
    <source>
        <dbReference type="EMBL" id="MEX3172938.1"/>
    </source>
</evidence>
<proteinExistence type="predicted"/>
<reference evidence="3 4" key="1">
    <citation type="submission" date="2024-07" db="EMBL/GenBank/DDBJ databases">
        <title>Genomes of novel Serratia strains from suburban soil.</title>
        <authorList>
            <person name="Markert E.X."/>
            <person name="Severe K."/>
            <person name="Severe L."/>
            <person name="Twing K.I."/>
            <person name="Ward L.M."/>
        </authorList>
    </citation>
    <scope>NUCLEOTIDE SEQUENCE [LARGE SCALE GENOMIC DNA]</scope>
    <source>
        <strain evidence="3 4">3C-UT</strain>
    </source>
</reference>
<feature type="domain" description="HNH nuclease" evidence="2">
    <location>
        <begin position="471"/>
        <end position="520"/>
    </location>
</feature>
<organism evidence="3 4">
    <name type="scientific">Serratia quinivorans</name>
    <dbReference type="NCBI Taxonomy" id="137545"/>
    <lineage>
        <taxon>Bacteria</taxon>
        <taxon>Pseudomonadati</taxon>
        <taxon>Pseudomonadota</taxon>
        <taxon>Gammaproteobacteria</taxon>
        <taxon>Enterobacterales</taxon>
        <taxon>Yersiniaceae</taxon>
        <taxon>Serratia</taxon>
    </lineage>
</organism>
<protein>
    <submittedName>
        <fullName evidence="3">HNH endonuclease</fullName>
    </submittedName>
</protein>
<sequence>MVKRNKIQKFAFTKEARAEQRARSKKLMASLNIADGESISGQVFNCILQEIRLGKSDQEVIDQLEGSRLLVEARQIEVLRKKKRDQQREHSRRLSEANRAFKQLNITQKQYRGKEIWAMVKEFVEHDFTCDQILERMRIHPMVEESHRHTREIREEYERRAAEKHAERLRTRVDMRDVLKYLAEKNGTIYTPPSSEKKKQPEKGASTGAVIRHIGTDSVRALGGNPSTSTANPRTYDLPNPPANAKGMNTRNLADARVLVGVHYADFLKYHLHHKDNGLDALEQALIYMKQFFATSVPPNPLNGPIILPDDRKFTAEKKTANAASEPLKHRWAEEEEEGETRGKVQASARAAREQKDPQHIIDPVIVNGVEYRSTWYAMQTLAIGEDADARRFRREIKAKGEEIWTHDGEQYCFELRNKRPEQVEAIRKEMQELIDVELKACGRVAEVFLRDPRAQAVFRKLVLENFDGRCAVTEKRLNGVLEAAHIEAAAVDGCYNASNGVLLAPTFHKLYDRHMMGINPETMTVHFAPGIEWEEYEGKMITPLLYRLDKGRLAARWEQFCKENKLA</sequence>
<dbReference type="GO" id="GO:0004519">
    <property type="term" value="F:endonuclease activity"/>
    <property type="evidence" value="ECO:0007669"/>
    <property type="project" value="UniProtKB-KW"/>
</dbReference>
<feature type="region of interest" description="Disordered" evidence="1">
    <location>
        <begin position="320"/>
        <end position="345"/>
    </location>
</feature>
<keyword evidence="3" id="KW-0255">Endonuclease</keyword>
<dbReference type="EMBL" id="JBFQXQ010000001">
    <property type="protein sequence ID" value="MEX3172938.1"/>
    <property type="molecule type" value="Genomic_DNA"/>
</dbReference>